<keyword evidence="1" id="KW-0732">Signal</keyword>
<dbReference type="Gene3D" id="1.20.1260.10">
    <property type="match status" value="1"/>
</dbReference>
<reference evidence="4" key="1">
    <citation type="submission" date="2016-04" db="EMBL/GenBank/DDBJ databases">
        <authorList>
            <person name="Strepis N."/>
        </authorList>
    </citation>
    <scope>NUCLEOTIDE SEQUENCE [LARGE SCALE GENOMIC DNA]</scope>
</reference>
<organism evidence="3 4">
    <name type="scientific">Trichococcus pasteurii</name>
    <dbReference type="NCBI Taxonomy" id="43064"/>
    <lineage>
        <taxon>Bacteria</taxon>
        <taxon>Bacillati</taxon>
        <taxon>Bacillota</taxon>
        <taxon>Bacilli</taxon>
        <taxon>Lactobacillales</taxon>
        <taxon>Carnobacteriaceae</taxon>
        <taxon>Trichococcus</taxon>
    </lineage>
</organism>
<dbReference type="CDD" id="cd01048">
    <property type="entry name" value="Ferritin_like_AB2"/>
    <property type="match status" value="1"/>
</dbReference>
<evidence type="ECO:0000313" key="3">
    <source>
        <dbReference type="EMBL" id="SLM51229.1"/>
    </source>
</evidence>
<evidence type="ECO:0000256" key="1">
    <source>
        <dbReference type="SAM" id="SignalP"/>
    </source>
</evidence>
<sequence>MKKWMNGIVGGALAVLLLSGTGVMASEDEELYGAAAVSEGETYTIEEMLVYAIQDEYMAEAAYEAIMDAYGTVKPFTSIAKAEGTHISLLLPLFETYGFEVPENEAEARIELPASLAESFEAGVAGEIKNISVYGQFLEAEDLPDDVRSVFERLMAASENHLAAFERGVTGNPDGAGRKK</sequence>
<feature type="signal peptide" evidence="1">
    <location>
        <begin position="1"/>
        <end position="25"/>
    </location>
</feature>
<keyword evidence="4" id="KW-1185">Reference proteome</keyword>
<dbReference type="STRING" id="43064.SAMN04488086_10192"/>
<dbReference type="AlphaFoldDB" id="A0A1W1IEA2"/>
<dbReference type="InterPro" id="IPR012347">
    <property type="entry name" value="Ferritin-like"/>
</dbReference>
<gene>
    <name evidence="3" type="ORF">TPAS_905</name>
</gene>
<proteinExistence type="predicted"/>
<dbReference type="Pfam" id="PF09968">
    <property type="entry name" value="DUF2202"/>
    <property type="match status" value="1"/>
</dbReference>
<dbReference type="OrthoDB" id="573482at2"/>
<feature type="chain" id="PRO_5010734407" description="DUF2202 domain-containing protein" evidence="1">
    <location>
        <begin position="26"/>
        <end position="180"/>
    </location>
</feature>
<evidence type="ECO:0000313" key="4">
    <source>
        <dbReference type="Proteomes" id="UP000195985"/>
    </source>
</evidence>
<dbReference type="InterPro" id="IPR019243">
    <property type="entry name" value="DUF2202"/>
</dbReference>
<feature type="domain" description="DUF2202" evidence="2">
    <location>
        <begin position="47"/>
        <end position="170"/>
    </location>
</feature>
<accession>A0A1W1IEA2</accession>
<evidence type="ECO:0000259" key="2">
    <source>
        <dbReference type="Pfam" id="PF09968"/>
    </source>
</evidence>
<dbReference type="SUPFAM" id="SSF47240">
    <property type="entry name" value="Ferritin-like"/>
    <property type="match status" value="1"/>
</dbReference>
<name>A0A1W1IEA2_9LACT</name>
<protein>
    <recommendedName>
        <fullName evidence="2">DUF2202 domain-containing protein</fullName>
    </recommendedName>
</protein>
<dbReference type="EMBL" id="FWEY01000002">
    <property type="protein sequence ID" value="SLM51229.1"/>
    <property type="molecule type" value="Genomic_DNA"/>
</dbReference>
<dbReference type="InterPro" id="IPR009078">
    <property type="entry name" value="Ferritin-like_SF"/>
</dbReference>
<dbReference type="RefSeq" id="WP_086942076.1">
    <property type="nucleotide sequence ID" value="NZ_FONM01000001.1"/>
</dbReference>
<dbReference type="Proteomes" id="UP000195985">
    <property type="component" value="Unassembled WGS sequence"/>
</dbReference>